<sequence>VNPKTSSFYDRLGVARNATRKILQRAYRREALRHHPDRQTGDAAAMGELNDAWFVLSDSARRAAYDQTLEPETSLQDTPPKSPRAPKLGRKAAWFEGLKLQAIRLGYEAALSASQALARRNNVQHSTYELLVEEIAESFGDRIEDRVRLARKAGATPLDLGLAAALIGLKEYCLPFLEASKDNEADPATIRTAQLLDRIWDNLAHGISRDLETALGGNPRTLRALTGRRV</sequence>
<feature type="domain" description="J" evidence="2">
    <location>
        <begin position="7"/>
        <end position="69"/>
    </location>
</feature>
<evidence type="ECO:0000259" key="2">
    <source>
        <dbReference type="PROSITE" id="PS50076"/>
    </source>
</evidence>
<organism evidence="3">
    <name type="scientific">marine metagenome</name>
    <dbReference type="NCBI Taxonomy" id="408172"/>
    <lineage>
        <taxon>unclassified sequences</taxon>
        <taxon>metagenomes</taxon>
        <taxon>ecological metagenomes</taxon>
    </lineage>
</organism>
<dbReference type="InterPro" id="IPR036869">
    <property type="entry name" value="J_dom_sf"/>
</dbReference>
<dbReference type="SUPFAM" id="SSF46565">
    <property type="entry name" value="Chaperone J-domain"/>
    <property type="match status" value="1"/>
</dbReference>
<evidence type="ECO:0000313" key="3">
    <source>
        <dbReference type="EMBL" id="SUZ65926.1"/>
    </source>
</evidence>
<dbReference type="PANTHER" id="PTHR44825:SF1">
    <property type="entry name" value="DNAJ HOMOLOG SUBFAMILY C MEMBER 4"/>
    <property type="match status" value="1"/>
</dbReference>
<dbReference type="AlphaFoldDB" id="A0A381PFY0"/>
<gene>
    <name evidence="3" type="ORF">METZ01_LOCUS18780</name>
</gene>
<dbReference type="PRINTS" id="PR00625">
    <property type="entry name" value="JDOMAIN"/>
</dbReference>
<dbReference type="Gene3D" id="1.10.287.110">
    <property type="entry name" value="DnaJ domain"/>
    <property type="match status" value="1"/>
</dbReference>
<evidence type="ECO:0000256" key="1">
    <source>
        <dbReference type="SAM" id="MobiDB-lite"/>
    </source>
</evidence>
<dbReference type="PANTHER" id="PTHR44825">
    <property type="match status" value="1"/>
</dbReference>
<feature type="compositionally biased region" description="Polar residues" evidence="1">
    <location>
        <begin position="70"/>
        <end position="79"/>
    </location>
</feature>
<dbReference type="PROSITE" id="PS50076">
    <property type="entry name" value="DNAJ_2"/>
    <property type="match status" value="1"/>
</dbReference>
<dbReference type="InterPro" id="IPR001623">
    <property type="entry name" value="DnaJ_domain"/>
</dbReference>
<reference evidence="3" key="1">
    <citation type="submission" date="2018-05" db="EMBL/GenBank/DDBJ databases">
        <authorList>
            <person name="Lanie J.A."/>
            <person name="Ng W.-L."/>
            <person name="Kazmierczak K.M."/>
            <person name="Andrzejewski T.M."/>
            <person name="Davidsen T.M."/>
            <person name="Wayne K.J."/>
            <person name="Tettelin H."/>
            <person name="Glass J.I."/>
            <person name="Rusch D."/>
            <person name="Podicherti R."/>
            <person name="Tsui H.-C.T."/>
            <person name="Winkler M.E."/>
        </authorList>
    </citation>
    <scope>NUCLEOTIDE SEQUENCE</scope>
</reference>
<dbReference type="Pfam" id="PF00226">
    <property type="entry name" value="DnaJ"/>
    <property type="match status" value="1"/>
</dbReference>
<dbReference type="InterPro" id="IPR052763">
    <property type="entry name" value="DnaJ_C4"/>
</dbReference>
<dbReference type="CDD" id="cd06257">
    <property type="entry name" value="DnaJ"/>
    <property type="match status" value="1"/>
</dbReference>
<accession>A0A381PFY0</accession>
<protein>
    <recommendedName>
        <fullName evidence="2">J domain-containing protein</fullName>
    </recommendedName>
</protein>
<dbReference type="SMART" id="SM00271">
    <property type="entry name" value="DnaJ"/>
    <property type="match status" value="1"/>
</dbReference>
<proteinExistence type="predicted"/>
<feature type="non-terminal residue" evidence="3">
    <location>
        <position position="1"/>
    </location>
</feature>
<dbReference type="EMBL" id="UINC01000972">
    <property type="protein sequence ID" value="SUZ65926.1"/>
    <property type="molecule type" value="Genomic_DNA"/>
</dbReference>
<feature type="region of interest" description="Disordered" evidence="1">
    <location>
        <begin position="67"/>
        <end position="88"/>
    </location>
</feature>
<name>A0A381PFY0_9ZZZZ</name>